<feature type="domain" description="Glycosyl hydrolase family 13 catalytic" evidence="2">
    <location>
        <begin position="4"/>
        <end position="372"/>
    </location>
</feature>
<dbReference type="InterPro" id="IPR045857">
    <property type="entry name" value="O16G_dom_2"/>
</dbReference>
<dbReference type="Pfam" id="PF00128">
    <property type="entry name" value="Alpha-amylase"/>
    <property type="match status" value="1"/>
</dbReference>
<dbReference type="InterPro" id="IPR006047">
    <property type="entry name" value="GH13_cat_dom"/>
</dbReference>
<organism evidence="3 4">
    <name type="scientific">Mesotoga infera</name>
    <dbReference type="NCBI Taxonomy" id="1236046"/>
    <lineage>
        <taxon>Bacteria</taxon>
        <taxon>Thermotogati</taxon>
        <taxon>Thermotogota</taxon>
        <taxon>Thermotogae</taxon>
        <taxon>Kosmotogales</taxon>
        <taxon>Kosmotogaceae</taxon>
        <taxon>Mesotoga</taxon>
    </lineage>
</organism>
<dbReference type="EMBL" id="LS974202">
    <property type="protein sequence ID" value="SSC12365.1"/>
    <property type="molecule type" value="Genomic_DNA"/>
</dbReference>
<dbReference type="PANTHER" id="PTHR10357:SF179">
    <property type="entry name" value="NEUTRAL AND BASIC AMINO ACID TRANSPORT PROTEIN RBAT"/>
    <property type="match status" value="1"/>
</dbReference>
<keyword evidence="3" id="KW-0808">Transferase</keyword>
<accession>A0A7Z7LE68</accession>
<dbReference type="RefSeq" id="WP_169698707.1">
    <property type="nucleotide sequence ID" value="NZ_LS974202.1"/>
</dbReference>
<dbReference type="GO" id="GO:0004556">
    <property type="term" value="F:alpha-amylase activity"/>
    <property type="evidence" value="ECO:0007669"/>
    <property type="project" value="TreeGrafter"/>
</dbReference>
<dbReference type="SUPFAM" id="SSF51445">
    <property type="entry name" value="(Trans)glycosidases"/>
    <property type="match status" value="1"/>
</dbReference>
<reference evidence="3 4" key="1">
    <citation type="submission" date="2017-01" db="EMBL/GenBank/DDBJ databases">
        <authorList>
            <person name="Erauso G."/>
        </authorList>
    </citation>
    <scope>NUCLEOTIDE SEQUENCE [LARGE SCALE GENOMIC DNA]</scope>
    <source>
        <strain evidence="3">MESINF1</strain>
    </source>
</reference>
<evidence type="ECO:0000256" key="1">
    <source>
        <dbReference type="ARBA" id="ARBA00008061"/>
    </source>
</evidence>
<dbReference type="AlphaFoldDB" id="A0A7Z7LE68"/>
<gene>
    <name evidence="3" type="primary">mgtA</name>
    <name evidence="3" type="ORF">MESINF_0916</name>
</gene>
<dbReference type="Gene3D" id="3.90.400.10">
    <property type="entry name" value="Oligo-1,6-glucosidase, Domain 2"/>
    <property type="match status" value="1"/>
</dbReference>
<dbReference type="GO" id="GO:0009313">
    <property type="term" value="P:oligosaccharide catabolic process"/>
    <property type="evidence" value="ECO:0007669"/>
    <property type="project" value="TreeGrafter"/>
</dbReference>
<evidence type="ECO:0000313" key="3">
    <source>
        <dbReference type="EMBL" id="SSC12365.1"/>
    </source>
</evidence>
<dbReference type="Gene3D" id="3.20.20.80">
    <property type="entry name" value="Glycosidases"/>
    <property type="match status" value="1"/>
</dbReference>
<evidence type="ECO:0000259" key="2">
    <source>
        <dbReference type="SMART" id="SM00642"/>
    </source>
</evidence>
<comment type="similarity">
    <text evidence="1">Belongs to the glycosyl hydrolase 13 family.</text>
</comment>
<name>A0A7Z7LE68_9BACT</name>
<dbReference type="GO" id="GO:0004134">
    <property type="term" value="F:4-alpha-glucanotransferase activity"/>
    <property type="evidence" value="ECO:0007669"/>
    <property type="project" value="UniProtKB-EC"/>
</dbReference>
<dbReference type="SMART" id="SM00642">
    <property type="entry name" value="Aamy"/>
    <property type="match status" value="1"/>
</dbReference>
<dbReference type="InterPro" id="IPR017853">
    <property type="entry name" value="GH"/>
</dbReference>
<keyword evidence="4" id="KW-1185">Reference proteome</keyword>
<dbReference type="KEGG" id="minf:MESINF_0916"/>
<proteinExistence type="inferred from homology"/>
<dbReference type="EC" id="2.4.1.25" evidence="3"/>
<dbReference type="Proteomes" id="UP000250796">
    <property type="component" value="Chromosome MESINF"/>
</dbReference>
<dbReference type="PANTHER" id="PTHR10357">
    <property type="entry name" value="ALPHA-AMYLASE FAMILY MEMBER"/>
    <property type="match status" value="1"/>
</dbReference>
<evidence type="ECO:0000313" key="4">
    <source>
        <dbReference type="Proteomes" id="UP000250796"/>
    </source>
</evidence>
<protein>
    <submittedName>
        <fullName evidence="3">4-alpha-glucanotransferase</fullName>
        <ecNumber evidence="3">2.4.1.25</ecNumber>
    </submittedName>
</protein>
<keyword evidence="3" id="KW-0328">Glycosyltransferase</keyword>
<sequence>MFYELYLRSFCDGNGDGLGDLKGAEKKLDYIAELGMEGIWLLPIMQSPAYHGYSVTDFFAINPIYGDLKDLRNFLYGAHKRDLKVILDLPLNHTSPSHEWFLKALDGEKPYCDWYLFLQSEEWLKARRHWDNQQVWSNYSGRWVYALFGPGSPDLNFESPSLWQQIKEVLTFWLSVGFDGFRFDAAKHIFDFSIEKGICEYQHSRNIAFWKEMTSHCRAISPDCLFVSEVWDDARIVDMYSSIFGIGFNFPLAEDLKLAIASRNAESLVKALKTDMQRFFRSKRSYESGTFLTNHDMTRLVSSMNGDRDLALLALTVLLTLPGLPFLYYGEELGMEGVYDEYFNEEQLEPFLWYENGYGPDQTEWKALGKNRPHGGVSIQAQSGIAGSYFERFKNILRFRRDNPWLRFTTIKSISRKKDLVRINLHGSKGNAILYHNTGNSRATLDTTGTPVVINGRLEKQRGRWSMAGLSSAIEVLDGE</sequence>